<feature type="transmembrane region" description="Helical" evidence="8">
    <location>
        <begin position="360"/>
        <end position="378"/>
    </location>
</feature>
<dbReference type="Pfam" id="PF07690">
    <property type="entry name" value="MFS_1"/>
    <property type="match status" value="1"/>
</dbReference>
<evidence type="ECO:0000259" key="9">
    <source>
        <dbReference type="PROSITE" id="PS50850"/>
    </source>
</evidence>
<evidence type="ECO:0000256" key="1">
    <source>
        <dbReference type="ARBA" id="ARBA00004651"/>
    </source>
</evidence>
<sequence>MHGPLPSPEQPTSAHREIHHFEFIALMAALMALQALAIDAMLPALGDIASALGVSDPNRRQLVVGIFLVCSGLGSLFPGSLADRYGRRPVLLVCLGGYVALSLACAVVMQFDALLGLRAVQALASAGLSVLPSAIIRDRFGGDRMARMLSTVSIVFMLVPMIAPTMGQAVLLVAGWRWIFVVLGALASLVGLWVWLRLPETLHPDYRQPIEVGPILRNMGASLRDRGSIGYVFGSALVMGAMFGYINSAQQLVGEHFGAGPRFPLLFGATALMLAIANLVNSRIVERFGARRVSHTAVLIYIVVAGFQVLLSHLPGQTLYSFMPMMAMNIALLGFIGANFGSIALQPFARIAGAAASVQAFVRMVIGAGLGIVIGQAYDDSARPLSWALLLCGLTCLALVLFSERGRLFRRLTPPGGSRPVAQP</sequence>
<feature type="domain" description="Major facilitator superfamily (MFS) profile" evidence="9">
    <location>
        <begin position="23"/>
        <end position="407"/>
    </location>
</feature>
<dbReference type="EMBL" id="JBHSDR010000004">
    <property type="protein sequence ID" value="MFC4294944.1"/>
    <property type="molecule type" value="Genomic_DNA"/>
</dbReference>
<evidence type="ECO:0000256" key="8">
    <source>
        <dbReference type="RuleBase" id="RU365088"/>
    </source>
</evidence>
<comment type="subcellular location">
    <subcellularLocation>
        <location evidence="8">Cell inner membrane</location>
        <topology evidence="8">Multi-pass membrane protein</topology>
    </subcellularLocation>
    <subcellularLocation>
        <location evidence="1">Cell membrane</location>
        <topology evidence="1">Multi-pass membrane protein</topology>
    </subcellularLocation>
</comment>
<feature type="transmembrane region" description="Helical" evidence="8">
    <location>
        <begin position="62"/>
        <end position="82"/>
    </location>
</feature>
<feature type="transmembrane region" description="Helical" evidence="8">
    <location>
        <begin position="89"/>
        <end position="109"/>
    </location>
</feature>
<dbReference type="InterPro" id="IPR004812">
    <property type="entry name" value="Efflux_drug-R_Bcr/CmlA"/>
</dbReference>
<keyword evidence="3 8" id="KW-0813">Transport</keyword>
<evidence type="ECO:0000256" key="4">
    <source>
        <dbReference type="ARBA" id="ARBA00022475"/>
    </source>
</evidence>
<dbReference type="PANTHER" id="PTHR23502">
    <property type="entry name" value="MAJOR FACILITATOR SUPERFAMILY"/>
    <property type="match status" value="1"/>
</dbReference>
<protein>
    <recommendedName>
        <fullName evidence="8">Bcr/CflA family efflux transporter</fullName>
    </recommendedName>
</protein>
<keyword evidence="7 8" id="KW-0472">Membrane</keyword>
<dbReference type="NCBIfam" id="TIGR00710">
    <property type="entry name" value="efflux_Bcr_CflA"/>
    <property type="match status" value="1"/>
</dbReference>
<feature type="transmembrane region" description="Helical" evidence="8">
    <location>
        <begin position="21"/>
        <end position="42"/>
    </location>
</feature>
<keyword evidence="4" id="KW-1003">Cell membrane</keyword>
<organism evidence="10 11">
    <name type="scientific">Novosphingobium tardum</name>
    <dbReference type="NCBI Taxonomy" id="1538021"/>
    <lineage>
        <taxon>Bacteria</taxon>
        <taxon>Pseudomonadati</taxon>
        <taxon>Pseudomonadota</taxon>
        <taxon>Alphaproteobacteria</taxon>
        <taxon>Sphingomonadales</taxon>
        <taxon>Sphingomonadaceae</taxon>
        <taxon>Novosphingobium</taxon>
    </lineage>
</organism>
<feature type="transmembrane region" description="Helical" evidence="8">
    <location>
        <begin position="178"/>
        <end position="198"/>
    </location>
</feature>
<evidence type="ECO:0000313" key="10">
    <source>
        <dbReference type="EMBL" id="MFC4294944.1"/>
    </source>
</evidence>
<accession>A0ABV8RQE8</accession>
<feature type="transmembrane region" description="Helical" evidence="8">
    <location>
        <begin position="293"/>
        <end position="314"/>
    </location>
</feature>
<dbReference type="Gene3D" id="1.20.1720.10">
    <property type="entry name" value="Multidrug resistance protein D"/>
    <property type="match status" value="1"/>
</dbReference>
<dbReference type="InterPro" id="IPR011701">
    <property type="entry name" value="MFS"/>
</dbReference>
<reference evidence="11" key="1">
    <citation type="journal article" date="2019" name="Int. J. Syst. Evol. Microbiol.">
        <title>The Global Catalogue of Microorganisms (GCM) 10K type strain sequencing project: providing services to taxonomists for standard genome sequencing and annotation.</title>
        <authorList>
            <consortium name="The Broad Institute Genomics Platform"/>
            <consortium name="The Broad Institute Genome Sequencing Center for Infectious Disease"/>
            <person name="Wu L."/>
            <person name="Ma J."/>
        </authorList>
    </citation>
    <scope>NUCLEOTIDE SEQUENCE [LARGE SCALE GENOMIC DNA]</scope>
    <source>
        <strain evidence="11">CGMCC 1.12989</strain>
    </source>
</reference>
<dbReference type="SUPFAM" id="SSF103473">
    <property type="entry name" value="MFS general substrate transporter"/>
    <property type="match status" value="1"/>
</dbReference>
<feature type="transmembrane region" description="Helical" evidence="8">
    <location>
        <begin position="263"/>
        <end position="281"/>
    </location>
</feature>
<evidence type="ECO:0000256" key="6">
    <source>
        <dbReference type="ARBA" id="ARBA00022989"/>
    </source>
</evidence>
<dbReference type="InterPro" id="IPR020846">
    <property type="entry name" value="MFS_dom"/>
</dbReference>
<feature type="transmembrane region" description="Helical" evidence="8">
    <location>
        <begin position="148"/>
        <end position="172"/>
    </location>
</feature>
<dbReference type="PROSITE" id="PS50850">
    <property type="entry name" value="MFS"/>
    <property type="match status" value="1"/>
</dbReference>
<evidence type="ECO:0000313" key="11">
    <source>
        <dbReference type="Proteomes" id="UP001595828"/>
    </source>
</evidence>
<comment type="caution">
    <text evidence="10">The sequence shown here is derived from an EMBL/GenBank/DDBJ whole genome shotgun (WGS) entry which is preliminary data.</text>
</comment>
<feature type="transmembrane region" description="Helical" evidence="8">
    <location>
        <begin position="229"/>
        <end position="248"/>
    </location>
</feature>
<keyword evidence="5 8" id="KW-0812">Transmembrane</keyword>
<dbReference type="RefSeq" id="WP_379538425.1">
    <property type="nucleotide sequence ID" value="NZ_JBHSDR010000004.1"/>
</dbReference>
<keyword evidence="8" id="KW-0997">Cell inner membrane</keyword>
<dbReference type="PANTHER" id="PTHR23502:SF132">
    <property type="entry name" value="POLYAMINE TRANSPORTER 2-RELATED"/>
    <property type="match status" value="1"/>
</dbReference>
<gene>
    <name evidence="10" type="ORF">ACFO0A_07695</name>
</gene>
<keyword evidence="11" id="KW-1185">Reference proteome</keyword>
<dbReference type="CDD" id="cd17320">
    <property type="entry name" value="MFS_MdfA_MDR_like"/>
    <property type="match status" value="1"/>
</dbReference>
<evidence type="ECO:0000256" key="7">
    <source>
        <dbReference type="ARBA" id="ARBA00023136"/>
    </source>
</evidence>
<evidence type="ECO:0000256" key="2">
    <source>
        <dbReference type="ARBA" id="ARBA00006236"/>
    </source>
</evidence>
<name>A0ABV8RQE8_9SPHN</name>
<keyword evidence="6 8" id="KW-1133">Transmembrane helix</keyword>
<proteinExistence type="inferred from homology"/>
<dbReference type="InterPro" id="IPR036259">
    <property type="entry name" value="MFS_trans_sf"/>
</dbReference>
<evidence type="ECO:0000256" key="5">
    <source>
        <dbReference type="ARBA" id="ARBA00022692"/>
    </source>
</evidence>
<dbReference type="Proteomes" id="UP001595828">
    <property type="component" value="Unassembled WGS sequence"/>
</dbReference>
<feature type="transmembrane region" description="Helical" evidence="8">
    <location>
        <begin position="384"/>
        <end position="402"/>
    </location>
</feature>
<evidence type="ECO:0000256" key="3">
    <source>
        <dbReference type="ARBA" id="ARBA00022448"/>
    </source>
</evidence>
<feature type="transmembrane region" description="Helical" evidence="8">
    <location>
        <begin position="115"/>
        <end position="136"/>
    </location>
</feature>
<comment type="similarity">
    <text evidence="2 8">Belongs to the major facilitator superfamily. Bcr/CmlA family.</text>
</comment>
<feature type="transmembrane region" description="Helical" evidence="8">
    <location>
        <begin position="326"/>
        <end position="348"/>
    </location>
</feature>